<dbReference type="EMBL" id="NGJS01000004">
    <property type="protein sequence ID" value="RST99577.1"/>
    <property type="molecule type" value="Genomic_DNA"/>
</dbReference>
<reference evidence="1 2" key="1">
    <citation type="submission" date="2017-05" db="EMBL/GenBank/DDBJ databases">
        <title>Vagococcus spp. assemblies.</title>
        <authorList>
            <person name="Gulvik C.A."/>
        </authorList>
    </citation>
    <scope>NUCLEOTIDE SEQUENCE [LARGE SCALE GENOMIC DNA]</scope>
    <source>
        <strain evidence="1 2">SS1995</strain>
    </source>
</reference>
<sequence length="114" mass="12869">MTTNKNFISIKTSKSNNQHTLIIYKIYALHHNADMFDLVSDHIQLAACAVFNEDNELLMSCGPENISTFNHELAMLLKQFFGPHNKTLTDGQPEFVALHEKTTLPDVLAPLLDK</sequence>
<proteinExistence type="predicted"/>
<dbReference type="OrthoDB" id="9943247at2"/>
<dbReference type="RefSeq" id="WP_125983515.1">
    <property type="nucleotide sequence ID" value="NZ_NGJS01000004.1"/>
</dbReference>
<evidence type="ECO:0000313" key="2">
    <source>
        <dbReference type="Proteomes" id="UP000287857"/>
    </source>
</evidence>
<comment type="caution">
    <text evidence="1">The sequence shown here is derived from an EMBL/GenBank/DDBJ whole genome shotgun (WGS) entry which is preliminary data.</text>
</comment>
<evidence type="ECO:0000313" key="1">
    <source>
        <dbReference type="EMBL" id="RST99577.1"/>
    </source>
</evidence>
<keyword evidence="2" id="KW-1185">Reference proteome</keyword>
<protein>
    <submittedName>
        <fullName evidence="1">Uncharacterized protein</fullName>
    </submittedName>
</protein>
<gene>
    <name evidence="1" type="ORF">CBF37_04415</name>
</gene>
<organism evidence="1 2">
    <name type="scientific">Vagococcus vulneris</name>
    <dbReference type="NCBI Taxonomy" id="1977869"/>
    <lineage>
        <taxon>Bacteria</taxon>
        <taxon>Bacillati</taxon>
        <taxon>Bacillota</taxon>
        <taxon>Bacilli</taxon>
        <taxon>Lactobacillales</taxon>
        <taxon>Enterococcaceae</taxon>
        <taxon>Vagococcus</taxon>
    </lineage>
</organism>
<dbReference type="Proteomes" id="UP000287857">
    <property type="component" value="Unassembled WGS sequence"/>
</dbReference>
<dbReference type="AlphaFoldDB" id="A0A429ZZY3"/>
<name>A0A429ZZY3_9ENTE</name>
<accession>A0A429ZZY3</accession>